<dbReference type="AlphaFoldDB" id="A0A395IJP0"/>
<proteinExistence type="predicted"/>
<name>A0A395IJP0_9HELO</name>
<reference evidence="1 2" key="1">
    <citation type="submission" date="2018-06" db="EMBL/GenBank/DDBJ databases">
        <title>Genome Sequence of the Brown Rot Fungal Pathogen Monilinia fructigena.</title>
        <authorList>
            <person name="Landi L."/>
            <person name="De Miccolis Angelini R.M."/>
            <person name="Pollastro S."/>
            <person name="Abate D."/>
            <person name="Faretra F."/>
            <person name="Romanazzi G."/>
        </authorList>
    </citation>
    <scope>NUCLEOTIDE SEQUENCE [LARGE SCALE GENOMIC DNA]</scope>
    <source>
        <strain evidence="1 2">Mfrg269</strain>
    </source>
</reference>
<dbReference type="EMBL" id="QKRW01000044">
    <property type="protein sequence ID" value="RAL60104.1"/>
    <property type="molecule type" value="Genomic_DNA"/>
</dbReference>
<dbReference type="Proteomes" id="UP000249056">
    <property type="component" value="Unassembled WGS sequence"/>
</dbReference>
<sequence>MYVRSNVEQRQAENFYSIIEISTTISPATLLPLVDNRENNPTLLISWECNNEIFLITYTMQCTEREKKIKAKSQVHRGYS</sequence>
<keyword evidence="2" id="KW-1185">Reference proteome</keyword>
<evidence type="ECO:0000313" key="1">
    <source>
        <dbReference type="EMBL" id="RAL60104.1"/>
    </source>
</evidence>
<organism evidence="1 2">
    <name type="scientific">Monilinia fructigena</name>
    <dbReference type="NCBI Taxonomy" id="38457"/>
    <lineage>
        <taxon>Eukaryota</taxon>
        <taxon>Fungi</taxon>
        <taxon>Dikarya</taxon>
        <taxon>Ascomycota</taxon>
        <taxon>Pezizomycotina</taxon>
        <taxon>Leotiomycetes</taxon>
        <taxon>Helotiales</taxon>
        <taxon>Sclerotiniaceae</taxon>
        <taxon>Monilinia</taxon>
    </lineage>
</organism>
<evidence type="ECO:0000313" key="2">
    <source>
        <dbReference type="Proteomes" id="UP000249056"/>
    </source>
</evidence>
<comment type="caution">
    <text evidence="1">The sequence shown here is derived from an EMBL/GenBank/DDBJ whole genome shotgun (WGS) entry which is preliminary data.</text>
</comment>
<protein>
    <submittedName>
        <fullName evidence="1">Uncharacterized protein</fullName>
    </submittedName>
</protein>
<accession>A0A395IJP0</accession>
<gene>
    <name evidence="1" type="ORF">DID88_000729</name>
</gene>